<dbReference type="InterPro" id="IPR002524">
    <property type="entry name" value="Cation_efflux"/>
</dbReference>
<comment type="similarity">
    <text evidence="2">Belongs to the cation diffusion facilitator (CDF) transporter (TC 2.A.4) family. SLC30A subfamily.</text>
</comment>
<dbReference type="GO" id="GO:0005385">
    <property type="term" value="F:zinc ion transmembrane transporter activity"/>
    <property type="evidence" value="ECO:0007669"/>
    <property type="project" value="InterPro"/>
</dbReference>
<dbReference type="Pfam" id="PF01545">
    <property type="entry name" value="Cation_efflux"/>
    <property type="match status" value="1"/>
</dbReference>
<evidence type="ECO:0000256" key="8">
    <source>
        <dbReference type="SAM" id="Phobius"/>
    </source>
</evidence>
<evidence type="ECO:0000256" key="2">
    <source>
        <dbReference type="ARBA" id="ARBA00008873"/>
    </source>
</evidence>
<comment type="subcellular location">
    <subcellularLocation>
        <location evidence="1">Membrane</location>
        <topology evidence="1">Multi-pass membrane protein</topology>
    </subcellularLocation>
</comment>
<dbReference type="FunFam" id="1.20.1510.10:FF:000014">
    <property type="entry name" value="Cation efflux protein/ zinc transporter"/>
    <property type="match status" value="1"/>
</dbReference>
<dbReference type="InterPro" id="IPR045316">
    <property type="entry name" value="Msc2-like"/>
</dbReference>
<feature type="transmembrane region" description="Helical" evidence="8">
    <location>
        <begin position="63"/>
        <end position="81"/>
    </location>
</feature>
<feature type="transmembrane region" description="Helical" evidence="8">
    <location>
        <begin position="234"/>
        <end position="259"/>
    </location>
</feature>
<dbReference type="SUPFAM" id="SSF161111">
    <property type="entry name" value="Cation efflux protein transmembrane domain-like"/>
    <property type="match status" value="1"/>
</dbReference>
<evidence type="ECO:0000256" key="7">
    <source>
        <dbReference type="ARBA" id="ARBA00023136"/>
    </source>
</evidence>
<evidence type="ECO:0000256" key="1">
    <source>
        <dbReference type="ARBA" id="ARBA00004141"/>
    </source>
</evidence>
<feature type="transmembrane region" description="Helical" evidence="8">
    <location>
        <begin position="117"/>
        <end position="147"/>
    </location>
</feature>
<feature type="transmembrane region" description="Helical" evidence="8">
    <location>
        <begin position="167"/>
        <end position="187"/>
    </location>
</feature>
<feature type="transmembrane region" description="Helical" evidence="8">
    <location>
        <begin position="365"/>
        <end position="384"/>
    </location>
</feature>
<dbReference type="GO" id="GO:0005794">
    <property type="term" value="C:Golgi apparatus"/>
    <property type="evidence" value="ECO:0007669"/>
    <property type="project" value="TreeGrafter"/>
</dbReference>
<organism evidence="10 11">
    <name type="scientific">Blepharisma stoltei</name>
    <dbReference type="NCBI Taxonomy" id="1481888"/>
    <lineage>
        <taxon>Eukaryota</taxon>
        <taxon>Sar</taxon>
        <taxon>Alveolata</taxon>
        <taxon>Ciliophora</taxon>
        <taxon>Postciliodesmatophora</taxon>
        <taxon>Heterotrichea</taxon>
        <taxon>Heterotrichida</taxon>
        <taxon>Blepharismidae</taxon>
        <taxon>Blepharisma</taxon>
    </lineage>
</organism>
<feature type="transmembrane region" description="Helical" evidence="8">
    <location>
        <begin position="458"/>
        <end position="481"/>
    </location>
</feature>
<evidence type="ECO:0000256" key="5">
    <source>
        <dbReference type="ARBA" id="ARBA00022989"/>
    </source>
</evidence>
<reference evidence="10" key="1">
    <citation type="submission" date="2021-09" db="EMBL/GenBank/DDBJ databases">
        <authorList>
            <consortium name="AG Swart"/>
            <person name="Singh M."/>
            <person name="Singh A."/>
            <person name="Seah K."/>
            <person name="Emmerich C."/>
        </authorList>
    </citation>
    <scope>NUCLEOTIDE SEQUENCE</scope>
    <source>
        <strain evidence="10">ATCC30299</strain>
    </source>
</reference>
<feature type="transmembrane region" description="Helical" evidence="8">
    <location>
        <begin position="396"/>
        <end position="419"/>
    </location>
</feature>
<dbReference type="EMBL" id="CAJZBQ010000055">
    <property type="protein sequence ID" value="CAG9332617.1"/>
    <property type="molecule type" value="Genomic_DNA"/>
</dbReference>
<dbReference type="Proteomes" id="UP001162131">
    <property type="component" value="Unassembled WGS sequence"/>
</dbReference>
<keyword evidence="6" id="KW-0406">Ion transport</keyword>
<comment type="caution">
    <text evidence="10">The sequence shown here is derived from an EMBL/GenBank/DDBJ whole genome shotgun (WGS) entry which is preliminary data.</text>
</comment>
<feature type="transmembrane region" description="Helical" evidence="8">
    <location>
        <begin position="431"/>
        <end position="452"/>
    </location>
</feature>
<gene>
    <name evidence="10" type="ORF">BSTOLATCC_MIC56910</name>
</gene>
<evidence type="ECO:0000313" key="10">
    <source>
        <dbReference type="EMBL" id="CAG9332617.1"/>
    </source>
</evidence>
<evidence type="ECO:0000256" key="6">
    <source>
        <dbReference type="ARBA" id="ARBA00023065"/>
    </source>
</evidence>
<evidence type="ECO:0000256" key="3">
    <source>
        <dbReference type="ARBA" id="ARBA00022448"/>
    </source>
</evidence>
<dbReference type="InterPro" id="IPR058533">
    <property type="entry name" value="Cation_efflux_TM"/>
</dbReference>
<keyword evidence="7 8" id="KW-0472">Membrane</keyword>
<evidence type="ECO:0000256" key="4">
    <source>
        <dbReference type="ARBA" id="ARBA00022692"/>
    </source>
</evidence>
<dbReference type="GO" id="GO:0006882">
    <property type="term" value="P:intracellular zinc ion homeostasis"/>
    <property type="evidence" value="ECO:0007669"/>
    <property type="project" value="InterPro"/>
</dbReference>
<proteinExistence type="inferred from homology"/>
<keyword evidence="3" id="KW-0813">Transport</keyword>
<dbReference type="GO" id="GO:0016020">
    <property type="term" value="C:membrane"/>
    <property type="evidence" value="ECO:0007669"/>
    <property type="project" value="UniProtKB-SubCell"/>
</dbReference>
<keyword evidence="11" id="KW-1185">Reference proteome</keyword>
<feature type="transmembrane region" description="Helical" evidence="8">
    <location>
        <begin position="20"/>
        <end position="43"/>
    </location>
</feature>
<dbReference type="PANTHER" id="PTHR45755">
    <property type="match status" value="1"/>
</dbReference>
<feature type="transmembrane region" description="Helical" evidence="8">
    <location>
        <begin position="87"/>
        <end position="105"/>
    </location>
</feature>
<feature type="transmembrane region" description="Helical" evidence="8">
    <location>
        <begin position="324"/>
        <end position="344"/>
    </location>
</feature>
<dbReference type="AlphaFoldDB" id="A0AAU9K611"/>
<dbReference type="NCBIfam" id="TIGR01297">
    <property type="entry name" value="CDF"/>
    <property type="match status" value="1"/>
</dbReference>
<name>A0AAU9K611_9CILI</name>
<keyword evidence="4 8" id="KW-0812">Transmembrane</keyword>
<accession>A0AAU9K611</accession>
<evidence type="ECO:0000259" key="9">
    <source>
        <dbReference type="Pfam" id="PF01545"/>
    </source>
</evidence>
<evidence type="ECO:0000313" key="11">
    <source>
        <dbReference type="Proteomes" id="UP001162131"/>
    </source>
</evidence>
<dbReference type="Gene3D" id="1.20.1510.10">
    <property type="entry name" value="Cation efflux protein transmembrane domain"/>
    <property type="match status" value="1"/>
</dbReference>
<sequence>MGKNNLGQFLIGMGEGLGLVLLSSIQSYGAFLVLIFSTLYFVIKEKAWEIPSETFTTSSIFKIFIGAFFKLSSIILLIQIASDSPVLALASQPAYISFNGLLAVIQHIRPLTEITATAFLLFFISAIGICFQFSVLQGLMAISWSLIRNFQHNLASSMQKNQIKYNSYSNIIATFAAAGYYAIKFVIPSEAEAAEHCTGCMLQTFIFSAAAAYFVVFLPSSLLHRQPTEHILQLGYLAIFIGAFSVFVFNGFYIVYLIINQIILFLHRYQTQENLPLMTDSQSGLIMHICSQRDSRRLSLFLMINLLFMFVEAAYGYWCNSLGLISDSIHMCFDCTALAIGLYASYVSKLPPDAENPYGYVRYEVLSGYINAIFLIFVGMNIFIESIERIMEPPEIQTEMLILVSVLGLLVNMIGLFFFHDHEGDNSNLEGVFLHILADTLGSVGVIISSIFVHNWQWYIADPICSLIISSLIFLSVGGLIKRSIQMLLEQDIDGKSKKIRSKIAEIEGVETIEKVAYTNLAGDQHIAMVWIKAKIGANPIEITQACKEFLPSWNSVQVT</sequence>
<keyword evidence="5 8" id="KW-1133">Transmembrane helix</keyword>
<dbReference type="PANTHER" id="PTHR45755:SF4">
    <property type="entry name" value="ZINC TRANSPORTER 7"/>
    <property type="match status" value="1"/>
</dbReference>
<dbReference type="InterPro" id="IPR027469">
    <property type="entry name" value="Cation_efflux_TMD_sf"/>
</dbReference>
<protein>
    <recommendedName>
        <fullName evidence="9">Cation efflux protein transmembrane domain-containing protein</fullName>
    </recommendedName>
</protein>
<feature type="domain" description="Cation efflux protein transmembrane" evidence="9">
    <location>
        <begin position="300"/>
        <end position="489"/>
    </location>
</feature>
<feature type="transmembrane region" description="Helical" evidence="8">
    <location>
        <begin position="199"/>
        <end position="222"/>
    </location>
</feature>
<feature type="transmembrane region" description="Helical" evidence="8">
    <location>
        <begin position="298"/>
        <end position="318"/>
    </location>
</feature>